<reference evidence="12" key="1">
    <citation type="journal article" date="2023" name="Plant J.">
        <title>The genome of the king protea, Protea cynaroides.</title>
        <authorList>
            <person name="Chang J."/>
            <person name="Duong T.A."/>
            <person name="Schoeman C."/>
            <person name="Ma X."/>
            <person name="Roodt D."/>
            <person name="Barker N."/>
            <person name="Li Z."/>
            <person name="Van de Peer Y."/>
            <person name="Mizrachi E."/>
        </authorList>
    </citation>
    <scope>NUCLEOTIDE SEQUENCE</scope>
    <source>
        <tissue evidence="12">Young leaves</tissue>
    </source>
</reference>
<proteinExistence type="inferred from homology"/>
<dbReference type="FunFam" id="3.30.420.40:FF:000026">
    <property type="entry name" value="Heat shock protein 70"/>
    <property type="match status" value="1"/>
</dbReference>
<dbReference type="InterPro" id="IPR018181">
    <property type="entry name" value="Heat_shock_70_CS"/>
</dbReference>
<dbReference type="PRINTS" id="PR00301">
    <property type="entry name" value="HEATSHOCK70"/>
</dbReference>
<dbReference type="SMART" id="SM00715">
    <property type="entry name" value="LA"/>
    <property type="match status" value="1"/>
</dbReference>
<dbReference type="GO" id="GO:0003723">
    <property type="term" value="F:RNA binding"/>
    <property type="evidence" value="ECO:0007669"/>
    <property type="project" value="UniProtKB-UniRule"/>
</dbReference>
<dbReference type="FunFam" id="3.90.640.10:FF:000153">
    <property type="entry name" value="Endoplasmic reticulum chaperone BiP"/>
    <property type="match status" value="1"/>
</dbReference>
<feature type="coiled-coil region" evidence="9">
    <location>
        <begin position="909"/>
        <end position="985"/>
    </location>
</feature>
<evidence type="ECO:0000313" key="12">
    <source>
        <dbReference type="EMBL" id="KAJ4956756.1"/>
    </source>
</evidence>
<evidence type="ECO:0000256" key="10">
    <source>
        <dbReference type="SAM" id="MobiDB-lite"/>
    </source>
</evidence>
<evidence type="ECO:0000256" key="2">
    <source>
        <dbReference type="ARBA" id="ARBA00007381"/>
    </source>
</evidence>
<keyword evidence="6" id="KW-0067">ATP-binding</keyword>
<evidence type="ECO:0000259" key="11">
    <source>
        <dbReference type="PROSITE" id="PS50961"/>
    </source>
</evidence>
<feature type="domain" description="HTH La-type RNA-binding" evidence="11">
    <location>
        <begin position="133"/>
        <end position="224"/>
    </location>
</feature>
<evidence type="ECO:0000256" key="9">
    <source>
        <dbReference type="SAM" id="Coils"/>
    </source>
</evidence>
<evidence type="ECO:0000256" key="8">
    <source>
        <dbReference type="PROSITE-ProRule" id="PRU00332"/>
    </source>
</evidence>
<dbReference type="Gene3D" id="3.90.640.10">
    <property type="entry name" value="Actin, Chain A, domain 4"/>
    <property type="match status" value="1"/>
</dbReference>
<dbReference type="Gene3D" id="1.10.10.10">
    <property type="entry name" value="Winged helix-like DNA-binding domain superfamily/Winged helix DNA-binding domain"/>
    <property type="match status" value="1"/>
</dbReference>
<dbReference type="OrthoDB" id="2401965at2759"/>
<dbReference type="SUPFAM" id="SSF53067">
    <property type="entry name" value="Actin-like ATPase domain"/>
    <property type="match status" value="2"/>
</dbReference>
<dbReference type="InterPro" id="IPR042050">
    <property type="entry name" value="BIP_NBD"/>
</dbReference>
<evidence type="ECO:0000256" key="7">
    <source>
        <dbReference type="ARBA" id="ARBA00022884"/>
    </source>
</evidence>
<dbReference type="Proteomes" id="UP001141806">
    <property type="component" value="Unassembled WGS sequence"/>
</dbReference>
<dbReference type="EMBL" id="JAMYWD010000011">
    <property type="protein sequence ID" value="KAJ4956756.1"/>
    <property type="molecule type" value="Genomic_DNA"/>
</dbReference>
<dbReference type="PANTHER" id="PTHR19375">
    <property type="entry name" value="HEAT SHOCK PROTEIN 70KDA"/>
    <property type="match status" value="1"/>
</dbReference>
<dbReference type="PROSITE" id="PS50961">
    <property type="entry name" value="HTH_LA"/>
    <property type="match status" value="1"/>
</dbReference>
<dbReference type="GO" id="GO:0005524">
    <property type="term" value="F:ATP binding"/>
    <property type="evidence" value="ECO:0007669"/>
    <property type="project" value="UniProtKB-KW"/>
</dbReference>
<feature type="compositionally biased region" description="Low complexity" evidence="10">
    <location>
        <begin position="26"/>
        <end position="42"/>
    </location>
</feature>
<dbReference type="SUPFAM" id="SSF46785">
    <property type="entry name" value="Winged helix' DNA-binding domain"/>
    <property type="match status" value="1"/>
</dbReference>
<comment type="subcellular location">
    <subcellularLocation>
        <location evidence="1">Endoplasmic reticulum lumen</location>
    </subcellularLocation>
</comment>
<organism evidence="12 13">
    <name type="scientific">Protea cynaroides</name>
    <dbReference type="NCBI Taxonomy" id="273540"/>
    <lineage>
        <taxon>Eukaryota</taxon>
        <taxon>Viridiplantae</taxon>
        <taxon>Streptophyta</taxon>
        <taxon>Embryophyta</taxon>
        <taxon>Tracheophyta</taxon>
        <taxon>Spermatophyta</taxon>
        <taxon>Magnoliopsida</taxon>
        <taxon>Proteales</taxon>
        <taxon>Proteaceae</taxon>
        <taxon>Protea</taxon>
    </lineage>
</organism>
<dbReference type="Gene3D" id="3.30.420.40">
    <property type="match status" value="2"/>
</dbReference>
<evidence type="ECO:0000256" key="6">
    <source>
        <dbReference type="ARBA" id="ARBA00022840"/>
    </source>
</evidence>
<dbReference type="FunFam" id="2.60.34.10:FF:000002">
    <property type="entry name" value="Heat shock 70 kDa"/>
    <property type="match status" value="1"/>
</dbReference>
<comment type="similarity">
    <text evidence="2">Belongs to the heat shock protein 70 family.</text>
</comment>
<dbReference type="AlphaFoldDB" id="A0A9Q0H161"/>
<evidence type="ECO:0000256" key="3">
    <source>
        <dbReference type="ARBA" id="ARBA00022729"/>
    </source>
</evidence>
<dbReference type="GO" id="GO:0140662">
    <property type="term" value="F:ATP-dependent protein folding chaperone"/>
    <property type="evidence" value="ECO:0007669"/>
    <property type="project" value="InterPro"/>
</dbReference>
<keyword evidence="7 8" id="KW-0694">RNA-binding</keyword>
<evidence type="ECO:0000256" key="5">
    <source>
        <dbReference type="ARBA" id="ARBA00022824"/>
    </source>
</evidence>
<dbReference type="InterPro" id="IPR006630">
    <property type="entry name" value="La_HTH"/>
</dbReference>
<dbReference type="InterPro" id="IPR029048">
    <property type="entry name" value="HSP70_C_sf"/>
</dbReference>
<accession>A0A9Q0H161</accession>
<dbReference type="InterPro" id="IPR043129">
    <property type="entry name" value="ATPase_NBD"/>
</dbReference>
<sequence length="1030" mass="114317">MAHETLAEALQSSVVLDDGIDDRSSSSDAVSSDPSLSRNVSLSRLNAEAPEFVPRTTNRVDLQQQPSPRLVVPHGPSPMHVFASPNSPFHVQMHNHVPLHNHVQYQYYGGFGEQESLPSHSPPDPDPIPVTRNGLSEEATQKILNQVEYYFSDANLATTDHLMRFINKDAEGFVPISVVASFKKIKALISSHQQLSLVLRTSSKLVVSEDGKKVRHLHPLTESDMENLQSRIVIVENLPEDHSYQNLLKIFSGAVSVDRTCDLFSSSSVRVVNQQNFVPEIYCGTRGEEDKMKRKMMLTSTAEQEHWKRVLLQLNSLIFRMPASINDAIDEERATAEKQFLRSTFIPFASGGDWRLSTRWCAMDGSWRKHRSLILLGIVFLGCVSAFAIAKEEASKLGTVIGIDLGTTYSCVGVYRNGHVEIIANDQGNRITPSWVGFTDGERLIGEAAKNQAAVNPERTIFDVKRLIGRKFDDKEVQRDMKLVPYKIVNKDGKPYIQVKTKDGETKVFSPEEVSAMILTKMKETAEAFLGKKIKDAVVTVPAYFNDAQRQATKDAGVIAGLNVARIINEPTAAAIAYGLDKKGGEKNILVFDLGGGTFDVSILTIDNGVFEVLATNGDTHLGGEDFDHRIMEYFIKLIKKKHGKDISKDNRALGKLRREAERAKRALSSQHQVRVEIESLYDGMDFSEPLTRARFEELNSDLFRKTMGPVKKAMDDAGLQKNQIDEIVLVGGSTRIPKVQQLLKDFFDGKEPNKGVNPDEAVAYGAAVQGSILSGEGGEETKDILLLDVAPLTLGIETVGGVMTKLIPRNTVIPTKKSQVFTTYQDQQTTVSIQVFEGERSLTKDCRELGKFDLSGIAPAPRGTPQIEVTFEVDANGILNVKAEDKATGRAEKITITNDKGRLSQEEIERMVREAEEFADEDKKVKEKIDARNSLETYVYNMKNQINDKDKLADKLESEEKEKIETAVKEALEWLDDNQSAEKEDYDEKLKEVEAVCNPIISSVYQRSGGAPGGPSGGDDEDDDSHDEL</sequence>
<dbReference type="GO" id="GO:0005788">
    <property type="term" value="C:endoplasmic reticulum lumen"/>
    <property type="evidence" value="ECO:0007669"/>
    <property type="project" value="UniProtKB-SubCell"/>
</dbReference>
<keyword evidence="4" id="KW-0547">Nucleotide-binding</keyword>
<keyword evidence="9" id="KW-0175">Coiled coil</keyword>
<dbReference type="InterPro" id="IPR036390">
    <property type="entry name" value="WH_DNA-bd_sf"/>
</dbReference>
<feature type="region of interest" description="Disordered" evidence="10">
    <location>
        <begin position="13"/>
        <end position="42"/>
    </location>
</feature>
<evidence type="ECO:0000256" key="4">
    <source>
        <dbReference type="ARBA" id="ARBA00022741"/>
    </source>
</evidence>
<dbReference type="Gene3D" id="1.20.1270.10">
    <property type="match status" value="1"/>
</dbReference>
<dbReference type="Pfam" id="PF05383">
    <property type="entry name" value="La"/>
    <property type="match status" value="1"/>
</dbReference>
<evidence type="ECO:0000256" key="1">
    <source>
        <dbReference type="ARBA" id="ARBA00004319"/>
    </source>
</evidence>
<dbReference type="PROSITE" id="PS00329">
    <property type="entry name" value="HSP70_2"/>
    <property type="match status" value="1"/>
</dbReference>
<keyword evidence="5" id="KW-0256">Endoplasmic reticulum</keyword>
<gene>
    <name evidence="12" type="ORF">NE237_013539</name>
</gene>
<keyword evidence="3" id="KW-0732">Signal</keyword>
<comment type="caution">
    <text evidence="12">The sequence shown here is derived from an EMBL/GenBank/DDBJ whole genome shotgun (WGS) entry which is preliminary data.</text>
</comment>
<dbReference type="Gene3D" id="2.60.34.10">
    <property type="entry name" value="Substrate Binding Domain Of DNAk, Chain A, domain 1"/>
    <property type="match status" value="1"/>
</dbReference>
<evidence type="ECO:0000313" key="13">
    <source>
        <dbReference type="Proteomes" id="UP001141806"/>
    </source>
</evidence>
<protein>
    <recommendedName>
        <fullName evidence="11">HTH La-type RNA-binding domain-containing protein</fullName>
    </recommendedName>
</protein>
<dbReference type="CDD" id="cd10241">
    <property type="entry name" value="ASKHA_NBD_HSP70_BiP"/>
    <property type="match status" value="1"/>
</dbReference>
<dbReference type="PROSITE" id="PS01036">
    <property type="entry name" value="HSP70_3"/>
    <property type="match status" value="1"/>
</dbReference>
<dbReference type="InterPro" id="IPR013126">
    <property type="entry name" value="Hsp_70_fam"/>
</dbReference>
<dbReference type="Pfam" id="PF00012">
    <property type="entry name" value="HSP70"/>
    <property type="match status" value="1"/>
</dbReference>
<dbReference type="SUPFAM" id="SSF100934">
    <property type="entry name" value="Heat shock protein 70kD (HSP70), C-terminal subdomain"/>
    <property type="match status" value="1"/>
</dbReference>
<dbReference type="SUPFAM" id="SSF100920">
    <property type="entry name" value="Heat shock protein 70kD (HSP70), peptide-binding domain"/>
    <property type="match status" value="1"/>
</dbReference>
<dbReference type="InterPro" id="IPR029047">
    <property type="entry name" value="HSP70_peptide-bd_sf"/>
</dbReference>
<name>A0A9Q0H161_9MAGN</name>
<dbReference type="NCBIfam" id="NF001413">
    <property type="entry name" value="PRK00290.1"/>
    <property type="match status" value="1"/>
</dbReference>
<dbReference type="FunFam" id="1.20.1270.10:FF:000015">
    <property type="entry name" value="Luminal-binding protein 5"/>
    <property type="match status" value="1"/>
</dbReference>
<feature type="region of interest" description="Disordered" evidence="10">
    <location>
        <begin position="1003"/>
        <end position="1030"/>
    </location>
</feature>
<dbReference type="InterPro" id="IPR036388">
    <property type="entry name" value="WH-like_DNA-bd_sf"/>
</dbReference>
<dbReference type="PROSITE" id="PS00297">
    <property type="entry name" value="HSP70_1"/>
    <property type="match status" value="1"/>
</dbReference>
<feature type="compositionally biased region" description="Acidic residues" evidence="10">
    <location>
        <begin position="1019"/>
        <end position="1030"/>
    </location>
</feature>
<keyword evidence="13" id="KW-1185">Reference proteome</keyword>